<feature type="region of interest" description="Disordered" evidence="1">
    <location>
        <begin position="59"/>
        <end position="123"/>
    </location>
</feature>
<feature type="compositionally biased region" description="Basic residues" evidence="1">
    <location>
        <begin position="67"/>
        <end position="76"/>
    </location>
</feature>
<accession>A0A0B2Q543</accession>
<feature type="compositionally biased region" description="Polar residues" evidence="1">
    <location>
        <begin position="90"/>
        <end position="117"/>
    </location>
</feature>
<name>A0A0B2Q543_GLYSO</name>
<sequence length="123" mass="14064">MVSLALLDSLCNKHRDHKNQDPPITMKSWSIALTALALLLLTWSTRAKAEFLPSIQVHSWPSSKTSSSRHAHRKNLSKQLDSSFRRIPPSKSNPSQNKFNPPTYGSQTDRQNKQQYRNHPFLS</sequence>
<reference evidence="2" key="1">
    <citation type="submission" date="2014-07" db="EMBL/GenBank/DDBJ databases">
        <title>Identification of a novel salt tolerance gene in wild soybean by whole-genome sequencing.</title>
        <authorList>
            <person name="Lam H.-M."/>
            <person name="Qi X."/>
            <person name="Li M.-W."/>
            <person name="Liu X."/>
            <person name="Xie M."/>
            <person name="Ni M."/>
            <person name="Xu X."/>
        </authorList>
    </citation>
    <scope>NUCLEOTIDE SEQUENCE [LARGE SCALE GENOMIC DNA]</scope>
    <source>
        <tissue evidence="2">Root</tissue>
    </source>
</reference>
<dbReference type="EMBL" id="KN660483">
    <property type="protein sequence ID" value="KHN16385.1"/>
    <property type="molecule type" value="Genomic_DNA"/>
</dbReference>
<gene>
    <name evidence="2" type="ORF">glysoja_033789</name>
</gene>
<organism evidence="2">
    <name type="scientific">Glycine soja</name>
    <name type="common">Wild soybean</name>
    <dbReference type="NCBI Taxonomy" id="3848"/>
    <lineage>
        <taxon>Eukaryota</taxon>
        <taxon>Viridiplantae</taxon>
        <taxon>Streptophyta</taxon>
        <taxon>Embryophyta</taxon>
        <taxon>Tracheophyta</taxon>
        <taxon>Spermatophyta</taxon>
        <taxon>Magnoliopsida</taxon>
        <taxon>eudicotyledons</taxon>
        <taxon>Gunneridae</taxon>
        <taxon>Pentapetalae</taxon>
        <taxon>rosids</taxon>
        <taxon>fabids</taxon>
        <taxon>Fabales</taxon>
        <taxon>Fabaceae</taxon>
        <taxon>Papilionoideae</taxon>
        <taxon>50 kb inversion clade</taxon>
        <taxon>NPAAA clade</taxon>
        <taxon>indigoferoid/millettioid clade</taxon>
        <taxon>Phaseoleae</taxon>
        <taxon>Glycine</taxon>
        <taxon>Glycine subgen. Soja</taxon>
    </lineage>
</organism>
<protein>
    <submittedName>
        <fullName evidence="2">Uncharacterized protein</fullName>
    </submittedName>
</protein>
<dbReference type="AlphaFoldDB" id="A0A0B2Q543"/>
<dbReference type="Proteomes" id="UP000053555">
    <property type="component" value="Unassembled WGS sequence"/>
</dbReference>
<proteinExistence type="predicted"/>
<evidence type="ECO:0000313" key="2">
    <source>
        <dbReference type="EMBL" id="KHN16385.1"/>
    </source>
</evidence>
<evidence type="ECO:0000256" key="1">
    <source>
        <dbReference type="SAM" id="MobiDB-lite"/>
    </source>
</evidence>